<evidence type="ECO:0000313" key="3">
    <source>
        <dbReference type="Proteomes" id="UP000257030"/>
    </source>
</evidence>
<comment type="caution">
    <text evidence="2">The sequence shown here is derived from an EMBL/GenBank/DDBJ whole genome shotgun (WGS) entry which is preliminary data.</text>
</comment>
<dbReference type="AlphaFoldDB" id="A0A3D9DP10"/>
<evidence type="ECO:0000313" key="2">
    <source>
        <dbReference type="EMBL" id="REC79758.1"/>
    </source>
</evidence>
<dbReference type="Proteomes" id="UP000257030">
    <property type="component" value="Unassembled WGS sequence"/>
</dbReference>
<dbReference type="OrthoDB" id="1254390at2"/>
<protein>
    <submittedName>
        <fullName evidence="2">Uncharacterized protein</fullName>
    </submittedName>
</protein>
<sequence>MKSFPNLRIDFKKVAGNFLITNGVAYLSLITLLSLSPFLKIQEFKLSHLAWKPVSAQIIKPTALWNIGYKQKRNSYVDVCYEYPSDGKLYKNSASEALYQYYPFWNGKKSHELVDEFSKSVSEKIKKKVLYHFQRS</sequence>
<proteinExistence type="predicted"/>
<dbReference type="RefSeq" id="WP_116011004.1">
    <property type="nucleotide sequence ID" value="NZ_QNUH01000003.1"/>
</dbReference>
<dbReference type="EMBL" id="QNUH01000003">
    <property type="protein sequence ID" value="REC79758.1"/>
    <property type="molecule type" value="Genomic_DNA"/>
</dbReference>
<keyword evidence="1" id="KW-0472">Membrane</keyword>
<evidence type="ECO:0000256" key="1">
    <source>
        <dbReference type="SAM" id="Phobius"/>
    </source>
</evidence>
<keyword evidence="1" id="KW-0812">Transmembrane</keyword>
<reference evidence="2 3" key="1">
    <citation type="journal article" date="2010" name="Syst. Appl. Microbiol.">
        <title>Four new species of Chryseobacterium from the rhizosphere of coastal sand dune plants, Chryseobacterium elymi sp. nov., Chryseobacterium hagamense sp. nov., Chryseobacterium lathyri sp. nov. and Chryseobacterium rhizosphaerae sp. nov.</title>
        <authorList>
            <person name="Cho S.H."/>
            <person name="Lee K.S."/>
            <person name="Shin D.S."/>
            <person name="Han J.H."/>
            <person name="Park K.S."/>
            <person name="Lee C.H."/>
            <person name="Park K.H."/>
            <person name="Kim S.B."/>
        </authorList>
    </citation>
    <scope>NUCLEOTIDE SEQUENCE [LARGE SCALE GENOMIC DNA]</scope>
    <source>
        <strain evidence="2 3">KCTC 22547</strain>
    </source>
</reference>
<accession>A0A3D9DP10</accession>
<organism evidence="2 3">
    <name type="scientific">Chryseobacterium elymi</name>
    <dbReference type="NCBI Taxonomy" id="395936"/>
    <lineage>
        <taxon>Bacteria</taxon>
        <taxon>Pseudomonadati</taxon>
        <taxon>Bacteroidota</taxon>
        <taxon>Flavobacteriia</taxon>
        <taxon>Flavobacteriales</taxon>
        <taxon>Weeksellaceae</taxon>
        <taxon>Chryseobacterium group</taxon>
        <taxon>Chryseobacterium</taxon>
    </lineage>
</organism>
<feature type="transmembrane region" description="Helical" evidence="1">
    <location>
        <begin position="20"/>
        <end position="39"/>
    </location>
</feature>
<name>A0A3D9DP10_9FLAO</name>
<gene>
    <name evidence="2" type="ORF">DRF60_04980</name>
</gene>
<keyword evidence="1" id="KW-1133">Transmembrane helix</keyword>
<keyword evidence="3" id="KW-1185">Reference proteome</keyword>